<dbReference type="HOGENOM" id="CLU_338210_0_0_9"/>
<dbReference type="Gene3D" id="3.40.50.300">
    <property type="entry name" value="P-loop containing nucleotide triphosphate hydrolases"/>
    <property type="match status" value="1"/>
</dbReference>
<dbReference type="Pfam" id="PF01580">
    <property type="entry name" value="FtsK_SpoIIIE"/>
    <property type="match status" value="1"/>
</dbReference>
<dbReference type="PANTHER" id="PTHR22683:SF41">
    <property type="entry name" value="DNA TRANSLOCASE FTSK"/>
    <property type="match status" value="1"/>
</dbReference>
<reference evidence="13" key="1">
    <citation type="submission" date="2009-01" db="EMBL/GenBank/DDBJ databases">
        <authorList>
            <person name="Qin X."/>
            <person name="Bachman B."/>
            <person name="Battles P."/>
            <person name="Bell A."/>
            <person name="Bess C."/>
            <person name="Bickham C."/>
            <person name="Chaboub L."/>
            <person name="Chen D."/>
            <person name="Coyle M."/>
            <person name="Deiros D.R."/>
            <person name="Dinh H."/>
            <person name="Forbes L."/>
            <person name="Fowler G."/>
            <person name="Francisco L."/>
            <person name="Fu Q."/>
            <person name="Gubbala S."/>
            <person name="Hale W."/>
            <person name="Han Y."/>
            <person name="Hemphill L."/>
            <person name="Highlander S.K."/>
            <person name="Hirani K."/>
            <person name="Hogues M."/>
            <person name="Jackson L."/>
            <person name="Jakkamsetti A."/>
            <person name="Javaid M."/>
            <person name="Jiang H."/>
            <person name="Korchina V."/>
            <person name="Kovar C."/>
            <person name="Lara F."/>
            <person name="Lee S."/>
            <person name="Mata R."/>
            <person name="Mathew T."/>
            <person name="Moen C."/>
            <person name="Morales K."/>
            <person name="Munidasa M."/>
            <person name="Nazareth L."/>
            <person name="Ngo R."/>
            <person name="Nguyen L."/>
            <person name="Okwuonu G."/>
            <person name="Ongeri F."/>
            <person name="Patil S."/>
            <person name="Petrosino J."/>
            <person name="Pham C."/>
            <person name="Pham P."/>
            <person name="Pu L.-L."/>
            <person name="Puazo M."/>
            <person name="Raj R."/>
            <person name="Reid J."/>
            <person name="Rouhana J."/>
            <person name="Saada N."/>
            <person name="Shang Y."/>
            <person name="Simmons D."/>
            <person name="Thornton R."/>
            <person name="Warren J."/>
            <person name="Weissenberger G."/>
            <person name="Zhang J."/>
            <person name="Zhang L."/>
            <person name="Zhou C."/>
            <person name="Zhu D."/>
            <person name="Muzny D."/>
            <person name="Worley K."/>
            <person name="Gibbs R."/>
        </authorList>
    </citation>
    <scope>NUCLEOTIDE SEQUENCE [LARGE SCALE GENOMIC DNA]</scope>
    <source>
        <strain evidence="13">LMS2-1</strain>
    </source>
</reference>
<keyword evidence="11" id="KW-1133">Transmembrane helix</keyword>
<gene>
    <name evidence="13" type="ORF">HMPREF0539_0981</name>
</gene>
<dbReference type="InterPro" id="IPR041027">
    <property type="entry name" value="FtsK_alpha"/>
</dbReference>
<dbReference type="EMBL" id="ACIZ01000045">
    <property type="protein sequence ID" value="EEN80877.1"/>
    <property type="molecule type" value="Genomic_DNA"/>
</dbReference>
<comment type="caution">
    <text evidence="13">The sequence shown here is derived from an EMBL/GenBank/DDBJ whole genome shotgun (WGS) entry which is preliminary data.</text>
</comment>
<dbReference type="CDD" id="cd01127">
    <property type="entry name" value="TrwB_TraG_TraD_VirD4"/>
    <property type="match status" value="1"/>
</dbReference>
<evidence type="ECO:0000256" key="3">
    <source>
        <dbReference type="ARBA" id="ARBA00020887"/>
    </source>
</evidence>
<dbReference type="GO" id="GO:0005524">
    <property type="term" value="F:ATP binding"/>
    <property type="evidence" value="ECO:0007669"/>
    <property type="project" value="UniProtKB-UniRule"/>
</dbReference>
<dbReference type="GO" id="GO:0016020">
    <property type="term" value="C:membrane"/>
    <property type="evidence" value="ECO:0007669"/>
    <property type="project" value="UniProtKB-SubCell"/>
</dbReference>
<evidence type="ECO:0000256" key="4">
    <source>
        <dbReference type="ARBA" id="ARBA00022741"/>
    </source>
</evidence>
<dbReference type="SMART" id="SM00382">
    <property type="entry name" value="AAA"/>
    <property type="match status" value="1"/>
</dbReference>
<evidence type="ECO:0000256" key="8">
    <source>
        <dbReference type="ARBA" id="ARBA00025923"/>
    </source>
</evidence>
<feature type="compositionally biased region" description="Basic residues" evidence="10">
    <location>
        <begin position="80"/>
        <end position="92"/>
    </location>
</feature>
<keyword evidence="5" id="KW-0159">Chromosome partition</keyword>
<dbReference type="PANTHER" id="PTHR22683">
    <property type="entry name" value="SPORULATION PROTEIN RELATED"/>
    <property type="match status" value="1"/>
</dbReference>
<evidence type="ECO:0000256" key="5">
    <source>
        <dbReference type="ARBA" id="ARBA00022829"/>
    </source>
</evidence>
<evidence type="ECO:0000313" key="13">
    <source>
        <dbReference type="EMBL" id="EEN80877.1"/>
    </source>
</evidence>
<feature type="non-terminal residue" evidence="13">
    <location>
        <position position="1"/>
    </location>
</feature>
<keyword evidence="6 9" id="KW-0067">ATP-binding</keyword>
<keyword evidence="11" id="KW-0472">Membrane</keyword>
<name>C2JVP7_LACRM</name>
<feature type="transmembrane region" description="Helical" evidence="11">
    <location>
        <begin position="98"/>
        <end position="119"/>
    </location>
</feature>
<feature type="transmembrane region" description="Helical" evidence="11">
    <location>
        <begin position="131"/>
        <end position="152"/>
    </location>
</feature>
<dbReference type="Gene3D" id="3.30.980.40">
    <property type="match status" value="1"/>
</dbReference>
<dbReference type="InterPro" id="IPR002543">
    <property type="entry name" value="FtsK_dom"/>
</dbReference>
<keyword evidence="7" id="KW-0238">DNA-binding</keyword>
<keyword evidence="4 9" id="KW-0547">Nucleotide-binding</keyword>
<protein>
    <recommendedName>
        <fullName evidence="3">DNA translocase FtsK</fullName>
    </recommendedName>
</protein>
<evidence type="ECO:0000259" key="12">
    <source>
        <dbReference type="PROSITE" id="PS50901"/>
    </source>
</evidence>
<keyword evidence="11" id="KW-0812">Transmembrane</keyword>
<dbReference type="Pfam" id="PF17854">
    <property type="entry name" value="FtsK_alpha"/>
    <property type="match status" value="1"/>
</dbReference>
<feature type="region of interest" description="Disordered" evidence="10">
    <location>
        <begin position="75"/>
        <end position="96"/>
    </location>
</feature>
<comment type="subunit">
    <text evidence="8">Homohexamer. Forms a ring that surrounds DNA.</text>
</comment>
<evidence type="ECO:0000256" key="9">
    <source>
        <dbReference type="PROSITE-ProRule" id="PRU00289"/>
    </source>
</evidence>
<dbReference type="AlphaFoldDB" id="C2JVP7"/>
<dbReference type="SUPFAM" id="SSF52540">
    <property type="entry name" value="P-loop containing nucleoside triphosphate hydrolases"/>
    <property type="match status" value="1"/>
</dbReference>
<dbReference type="Gene3D" id="1.10.10.10">
    <property type="entry name" value="Winged helix-like DNA-binding domain superfamily/Winged helix DNA-binding domain"/>
    <property type="match status" value="1"/>
</dbReference>
<evidence type="ECO:0000313" key="14">
    <source>
        <dbReference type="Proteomes" id="UP000004525"/>
    </source>
</evidence>
<dbReference type="InterPro" id="IPR036388">
    <property type="entry name" value="WH-like_DNA-bd_sf"/>
</dbReference>
<feature type="domain" description="FtsK" evidence="12">
    <location>
        <begin position="507"/>
        <end position="700"/>
    </location>
</feature>
<dbReference type="SUPFAM" id="SSF46785">
    <property type="entry name" value="Winged helix' DNA-binding domain"/>
    <property type="match status" value="1"/>
</dbReference>
<feature type="region of interest" description="Disordered" evidence="10">
    <location>
        <begin position="287"/>
        <end position="359"/>
    </location>
</feature>
<feature type="compositionally biased region" description="Polar residues" evidence="10">
    <location>
        <begin position="294"/>
        <end position="312"/>
    </location>
</feature>
<organism evidence="13 14">
    <name type="scientific">Lacticaseibacillus rhamnosus (strain LMS2-1)</name>
    <dbReference type="NCBI Taxonomy" id="525361"/>
    <lineage>
        <taxon>Bacteria</taxon>
        <taxon>Bacillati</taxon>
        <taxon>Bacillota</taxon>
        <taxon>Bacilli</taxon>
        <taxon>Lactobacillales</taxon>
        <taxon>Lactobacillaceae</taxon>
        <taxon>Lacticaseibacillus</taxon>
    </lineage>
</organism>
<evidence type="ECO:0000256" key="7">
    <source>
        <dbReference type="ARBA" id="ARBA00023125"/>
    </source>
</evidence>
<evidence type="ECO:0000256" key="2">
    <source>
        <dbReference type="ARBA" id="ARBA00006474"/>
    </source>
</evidence>
<proteinExistence type="inferred from homology"/>
<dbReference type="InterPro" id="IPR036390">
    <property type="entry name" value="WH_DNA-bd_sf"/>
</dbReference>
<comment type="subcellular location">
    <subcellularLocation>
        <location evidence="1">Membrane</location>
        <topology evidence="1">Multi-pass membrane protein</topology>
    </subcellularLocation>
</comment>
<dbReference type="InterPro" id="IPR018541">
    <property type="entry name" value="Ftsk_gamma"/>
</dbReference>
<dbReference type="InterPro" id="IPR003593">
    <property type="entry name" value="AAA+_ATPase"/>
</dbReference>
<feature type="region of interest" description="Disordered" evidence="10">
    <location>
        <begin position="819"/>
        <end position="841"/>
    </location>
</feature>
<feature type="compositionally biased region" description="Low complexity" evidence="10">
    <location>
        <begin position="336"/>
        <end position="356"/>
    </location>
</feature>
<evidence type="ECO:0000256" key="6">
    <source>
        <dbReference type="ARBA" id="ARBA00022840"/>
    </source>
</evidence>
<feature type="binding site" evidence="9">
    <location>
        <begin position="524"/>
        <end position="531"/>
    </location>
    <ligand>
        <name>ATP</name>
        <dbReference type="ChEBI" id="CHEBI:30616"/>
    </ligand>
</feature>
<evidence type="ECO:0000256" key="11">
    <source>
        <dbReference type="SAM" id="Phobius"/>
    </source>
</evidence>
<dbReference type="InterPro" id="IPR027417">
    <property type="entry name" value="P-loop_NTPase"/>
</dbReference>
<feature type="transmembrane region" description="Helical" evidence="11">
    <location>
        <begin position="204"/>
        <end position="230"/>
    </location>
</feature>
<feature type="transmembrane region" description="Helical" evidence="11">
    <location>
        <begin position="237"/>
        <end position="259"/>
    </location>
</feature>
<comment type="similarity">
    <text evidence="2">Belongs to the FtsK/SpoIIIE/SftA family.</text>
</comment>
<dbReference type="GO" id="GO:0007059">
    <property type="term" value="P:chromosome segregation"/>
    <property type="evidence" value="ECO:0007669"/>
    <property type="project" value="UniProtKB-KW"/>
</dbReference>
<dbReference type="InterPro" id="IPR050206">
    <property type="entry name" value="FtsK/SpoIIIE/SftA"/>
</dbReference>
<dbReference type="Proteomes" id="UP000004525">
    <property type="component" value="Unassembled WGS sequence"/>
</dbReference>
<dbReference type="PROSITE" id="PS50901">
    <property type="entry name" value="FTSK"/>
    <property type="match status" value="1"/>
</dbReference>
<keyword evidence="14" id="KW-1185">Reference proteome</keyword>
<dbReference type="Pfam" id="PF09397">
    <property type="entry name" value="FtsK_gamma"/>
    <property type="match status" value="1"/>
</dbReference>
<evidence type="ECO:0000256" key="1">
    <source>
        <dbReference type="ARBA" id="ARBA00004141"/>
    </source>
</evidence>
<evidence type="ECO:0000256" key="10">
    <source>
        <dbReference type="SAM" id="MobiDB-lite"/>
    </source>
</evidence>
<feature type="transmembrane region" description="Helical" evidence="11">
    <location>
        <begin position="164"/>
        <end position="184"/>
    </location>
</feature>
<sequence>GPSRNGPGFGHCAQGPYALTSAPESALCPNITPAIVKTGITTHRISQKNIAKSPQWLFKCGLSSCIIGRNERSMTMAQKRGGRRRPRKKRPTKQQQHTLSWVGALFVVFASLAFFRLGIVGTVLANVFRLVVGDSFLVVSAATVVTGIWFLLADRLPKLARHVWIGLSIILIAALVLLTAQAMATLNVHSHYLLATWHLLQNDFGLMTTASQVGGGLLGAGLFALLAPLLSSLGATILAWFGVIAGILVFLGVGANQVFNWLQAFGQACKRGLIQVSDHITALKKADAKKAATRPTSTPEAATDAAHTQSEPSSERADDFTIKGPTPVKPLPQSEAPAPTKPASAAPVSESSAATAQVPASKLDADMPASDYQLPSLAMLTATPPVDQSAEYQAIKTNRTKLKETFESFGVKVGVKSATLGPSITQYEIQPAVGVKVSKIVNLSDDLALALAAKDIRIEAPIPGKSLIGIEVPNQHIATVGFKEVMAETPKAPNHPLVLPLGRDVNGQVVTFDLTKMPHLLIAGATGSGKSVMINVILTSILMRTKPTDVRLMLIDPKRVELSVYNGVPHLLTPVVTEAKKAPSALNKILTAMDERYQRFAAAGVRNMKEFNQKVAANPASGQSKMPYIVVIIDELSDLMMVAGHEIETAIVRLAQMARAAGIHVIIATQRPSVDVITGLMKANIPSRIAFATSSGIDSRTILDSNGAEKLLGRGDMLFSPIGASKPLRVQGAFIPSVDVERVVKAITDQVAPAYVDSMTPTENVETEQQGDSEDELYDDAKAFVIAQQSASTSMLQRRFRIGYNRAARLIDDLEANQIVGPSEGSKPRKVFVTPTDGNQS</sequence>
<dbReference type="SMART" id="SM00843">
    <property type="entry name" value="Ftsk_gamma"/>
    <property type="match status" value="1"/>
</dbReference>
<dbReference type="GO" id="GO:0003677">
    <property type="term" value="F:DNA binding"/>
    <property type="evidence" value="ECO:0007669"/>
    <property type="project" value="UniProtKB-KW"/>
</dbReference>
<accession>C2JVP7</accession>